<keyword evidence="3 8" id="KW-0238">DNA-binding</keyword>
<evidence type="ECO:0000313" key="12">
    <source>
        <dbReference type="Proteomes" id="UP000515160"/>
    </source>
</evidence>
<dbReference type="PROSITE" id="PS00027">
    <property type="entry name" value="HOMEOBOX_1"/>
    <property type="match status" value="1"/>
</dbReference>
<dbReference type="SUPFAM" id="SSF47413">
    <property type="entry name" value="lambda repressor-like DNA-binding domains"/>
    <property type="match status" value="1"/>
</dbReference>
<dbReference type="InterPro" id="IPR017970">
    <property type="entry name" value="Homeobox_CS"/>
</dbReference>
<dbReference type="AlphaFoldDB" id="A0A6P8WKJ9"/>
<evidence type="ECO:0000259" key="10">
    <source>
        <dbReference type="PROSITE" id="PS50071"/>
    </source>
</evidence>
<feature type="DNA-binding region" description="Homeobox" evidence="8">
    <location>
        <begin position="160"/>
        <end position="219"/>
    </location>
</feature>
<evidence type="ECO:0000256" key="4">
    <source>
        <dbReference type="ARBA" id="ARBA00023155"/>
    </source>
</evidence>
<dbReference type="GO" id="GO:0000981">
    <property type="term" value="F:DNA-binding transcription factor activity, RNA polymerase II-specific"/>
    <property type="evidence" value="ECO:0007669"/>
    <property type="project" value="InterPro"/>
</dbReference>
<dbReference type="OrthoDB" id="6358449at2759"/>
<dbReference type="PROSITE" id="PS51179">
    <property type="entry name" value="POU_3"/>
    <property type="match status" value="1"/>
</dbReference>
<keyword evidence="7 8" id="KW-0539">Nucleus</keyword>
<keyword evidence="4 8" id="KW-0371">Homeobox</keyword>
<dbReference type="SMART" id="SM00352">
    <property type="entry name" value="POU"/>
    <property type="match status" value="1"/>
</dbReference>
<dbReference type="GeneID" id="117563865"/>
<dbReference type="SMART" id="SM00389">
    <property type="entry name" value="HOX"/>
    <property type="match status" value="1"/>
</dbReference>
<name>A0A6P8WKJ9_DROAB</name>
<accession>A0A6P8WKJ9</accession>
<feature type="domain" description="Homeobox" evidence="10">
    <location>
        <begin position="158"/>
        <end position="218"/>
    </location>
</feature>
<evidence type="ECO:0000313" key="13">
    <source>
        <dbReference type="RefSeq" id="XP_034098315.1"/>
    </source>
</evidence>
<feature type="domain" description="POU-specific" evidence="11">
    <location>
        <begin position="63"/>
        <end position="138"/>
    </location>
</feature>
<dbReference type="GO" id="GO:0048468">
    <property type="term" value="P:cell development"/>
    <property type="evidence" value="ECO:0007669"/>
    <property type="project" value="UniProtKB-ARBA"/>
</dbReference>
<dbReference type="PROSITE" id="PS50071">
    <property type="entry name" value="HOMEOBOX_2"/>
    <property type="match status" value="1"/>
</dbReference>
<reference evidence="13" key="1">
    <citation type="submission" date="2025-08" db="UniProtKB">
        <authorList>
            <consortium name="RefSeq"/>
        </authorList>
    </citation>
    <scope>IDENTIFICATION</scope>
    <source>
        <strain evidence="13">15112-1751.03</strain>
        <tissue evidence="13">Whole Adult</tissue>
    </source>
</reference>
<organism evidence="12 13">
    <name type="scientific">Drosophila albomicans</name>
    <name type="common">Fruit fly</name>
    <dbReference type="NCBI Taxonomy" id="7291"/>
    <lineage>
        <taxon>Eukaryota</taxon>
        <taxon>Metazoa</taxon>
        <taxon>Ecdysozoa</taxon>
        <taxon>Arthropoda</taxon>
        <taxon>Hexapoda</taxon>
        <taxon>Insecta</taxon>
        <taxon>Pterygota</taxon>
        <taxon>Neoptera</taxon>
        <taxon>Endopterygota</taxon>
        <taxon>Diptera</taxon>
        <taxon>Brachycera</taxon>
        <taxon>Muscomorpha</taxon>
        <taxon>Ephydroidea</taxon>
        <taxon>Drosophilidae</taxon>
        <taxon>Drosophila</taxon>
    </lineage>
</organism>
<keyword evidence="6" id="KW-0804">Transcription</keyword>
<evidence type="ECO:0000256" key="3">
    <source>
        <dbReference type="ARBA" id="ARBA00023125"/>
    </source>
</evidence>
<dbReference type="PANTHER" id="PTHR11636:SF89">
    <property type="entry name" value="POU DOMAIN PROTEIN 2, ISOFORM B-RELATED"/>
    <property type="match status" value="1"/>
</dbReference>
<dbReference type="GO" id="GO:0045944">
    <property type="term" value="P:positive regulation of transcription by RNA polymerase II"/>
    <property type="evidence" value="ECO:0007669"/>
    <property type="project" value="UniProtKB-ARBA"/>
</dbReference>
<dbReference type="SUPFAM" id="SSF46689">
    <property type="entry name" value="Homeodomain-like"/>
    <property type="match status" value="1"/>
</dbReference>
<dbReference type="GO" id="GO:0048699">
    <property type="term" value="P:generation of neurons"/>
    <property type="evidence" value="ECO:0007669"/>
    <property type="project" value="UniProtKB-ARBA"/>
</dbReference>
<dbReference type="Proteomes" id="UP000515160">
    <property type="component" value="Chromosome X"/>
</dbReference>
<evidence type="ECO:0000256" key="8">
    <source>
        <dbReference type="PROSITE-ProRule" id="PRU00108"/>
    </source>
</evidence>
<dbReference type="GO" id="GO:0000978">
    <property type="term" value="F:RNA polymerase II cis-regulatory region sequence-specific DNA binding"/>
    <property type="evidence" value="ECO:0007669"/>
    <property type="project" value="TreeGrafter"/>
</dbReference>
<evidence type="ECO:0000256" key="9">
    <source>
        <dbReference type="RuleBase" id="RU000682"/>
    </source>
</evidence>
<dbReference type="GO" id="GO:0005634">
    <property type="term" value="C:nucleus"/>
    <property type="evidence" value="ECO:0007669"/>
    <property type="project" value="UniProtKB-SubCell"/>
</dbReference>
<dbReference type="InterPro" id="IPR001356">
    <property type="entry name" value="HD"/>
</dbReference>
<dbReference type="Pfam" id="PF00046">
    <property type="entry name" value="Homeodomain"/>
    <property type="match status" value="1"/>
</dbReference>
<dbReference type="Pfam" id="PF00157">
    <property type="entry name" value="Pou"/>
    <property type="match status" value="1"/>
</dbReference>
<dbReference type="CDD" id="cd00086">
    <property type="entry name" value="homeodomain"/>
    <property type="match status" value="1"/>
</dbReference>
<dbReference type="InterPro" id="IPR013847">
    <property type="entry name" value="POU"/>
</dbReference>
<proteinExistence type="predicted"/>
<protein>
    <submittedName>
        <fullName evidence="13">POU domain, class 3, transcription factor 3-like</fullName>
    </submittedName>
</protein>
<dbReference type="PANTHER" id="PTHR11636">
    <property type="entry name" value="POU DOMAIN"/>
    <property type="match status" value="1"/>
</dbReference>
<dbReference type="InterPro" id="IPR000327">
    <property type="entry name" value="POU_dom"/>
</dbReference>
<dbReference type="InterPro" id="IPR009057">
    <property type="entry name" value="Homeodomain-like_sf"/>
</dbReference>
<dbReference type="InterPro" id="IPR050255">
    <property type="entry name" value="POU_domain_TF"/>
</dbReference>
<dbReference type="RefSeq" id="XP_034098315.1">
    <property type="nucleotide sequence ID" value="XM_034242424.2"/>
</dbReference>
<keyword evidence="12" id="KW-1185">Reference proteome</keyword>
<evidence type="ECO:0000256" key="7">
    <source>
        <dbReference type="ARBA" id="ARBA00023242"/>
    </source>
</evidence>
<evidence type="ECO:0000256" key="5">
    <source>
        <dbReference type="ARBA" id="ARBA00023159"/>
    </source>
</evidence>
<evidence type="ECO:0000259" key="11">
    <source>
        <dbReference type="PROSITE" id="PS51179"/>
    </source>
</evidence>
<evidence type="ECO:0000256" key="6">
    <source>
        <dbReference type="ARBA" id="ARBA00023163"/>
    </source>
</evidence>
<sequence>MGIIKDIKDIADIINSLKWVHWKSIFLAILTACQYIVRTTTSLTSRVHKIIHQLIRGIKTIVRPPHSPRALKRLALDCKERRHRLGVSQAYMGRILGTLPGLHILAQDTISHLENGNMTIKRMRKLMPQYVKALVMEESRQERPDAPLEDPDAPIVRKRAWRRRTIIEASAKQKLKEKFKENPSPSNEEITRLATEINLNYMVVRTWFANQRQHRKRMCNR</sequence>
<keyword evidence="5" id="KW-0010">Activator</keyword>
<gene>
    <name evidence="13" type="primary">LOC117563865</name>
</gene>
<dbReference type="Gene3D" id="1.10.10.60">
    <property type="entry name" value="Homeodomain-like"/>
    <property type="match status" value="1"/>
</dbReference>
<evidence type="ECO:0000256" key="2">
    <source>
        <dbReference type="ARBA" id="ARBA00023015"/>
    </source>
</evidence>
<comment type="subcellular location">
    <subcellularLocation>
        <location evidence="1 8 9">Nucleus</location>
    </subcellularLocation>
</comment>
<dbReference type="PRINTS" id="PR00028">
    <property type="entry name" value="POUDOMAIN"/>
</dbReference>
<dbReference type="InterPro" id="IPR010982">
    <property type="entry name" value="Lambda_DNA-bd_dom_sf"/>
</dbReference>
<keyword evidence="2" id="KW-0805">Transcription regulation</keyword>
<dbReference type="Gene3D" id="1.10.260.40">
    <property type="entry name" value="lambda repressor-like DNA-binding domains"/>
    <property type="match status" value="1"/>
</dbReference>
<evidence type="ECO:0000256" key="1">
    <source>
        <dbReference type="ARBA" id="ARBA00004123"/>
    </source>
</evidence>